<proteinExistence type="predicted"/>
<sequence>MPPLIARLVPEIIQEVDSYLSFPDQVFLRQANKTYLCNKLYSARRTYYVQQEQIEYLMRKAFYARNCQRRSGGYSQEEIFCYGCMALHPKWSFDDLSRTFAGPLPATTEEIMQSGANRLCISCSLNLGPFEFTPYAYHCGRIISVDGRPLSRCICCRQLQGNLLRVRLGGHDYATFAEGCPTCGVCASCFSLASHDCSLYDGQYRQSMGVLVYLNDYYPSIIQEFTTNVSVMMSPEYQESTRRMRLTWHKMDKTLREALLNRYLRRTRRGATGSEMRRSSRR</sequence>
<evidence type="ECO:0000313" key="2">
    <source>
        <dbReference type="Proteomes" id="UP000698800"/>
    </source>
</evidence>
<reference evidence="1" key="1">
    <citation type="submission" date="2021-03" db="EMBL/GenBank/DDBJ databases">
        <title>Comparative genomics and phylogenomic investigation of the class Geoglossomycetes provide insights into ecological specialization and systematics.</title>
        <authorList>
            <person name="Melie T."/>
            <person name="Pirro S."/>
            <person name="Miller A.N."/>
            <person name="Quandt A."/>
        </authorList>
    </citation>
    <scope>NUCLEOTIDE SEQUENCE</scope>
    <source>
        <strain evidence="1">GBOQ0MN5Z8</strain>
    </source>
</reference>
<dbReference type="EMBL" id="JAGHQL010000019">
    <property type="protein sequence ID" value="KAH0544442.1"/>
    <property type="molecule type" value="Genomic_DNA"/>
</dbReference>
<evidence type="ECO:0000313" key="1">
    <source>
        <dbReference type="EMBL" id="KAH0544442.1"/>
    </source>
</evidence>
<comment type="caution">
    <text evidence="1">The sequence shown here is derived from an EMBL/GenBank/DDBJ whole genome shotgun (WGS) entry which is preliminary data.</text>
</comment>
<dbReference type="OrthoDB" id="5410099at2759"/>
<organism evidence="1 2">
    <name type="scientific">Glutinoglossum americanum</name>
    <dbReference type="NCBI Taxonomy" id="1670608"/>
    <lineage>
        <taxon>Eukaryota</taxon>
        <taxon>Fungi</taxon>
        <taxon>Dikarya</taxon>
        <taxon>Ascomycota</taxon>
        <taxon>Pezizomycotina</taxon>
        <taxon>Geoglossomycetes</taxon>
        <taxon>Geoglossales</taxon>
        <taxon>Geoglossaceae</taxon>
        <taxon>Glutinoglossum</taxon>
    </lineage>
</organism>
<name>A0A9P8I8A9_9PEZI</name>
<protein>
    <submittedName>
        <fullName evidence="1">Uncharacterized protein</fullName>
    </submittedName>
</protein>
<keyword evidence="2" id="KW-1185">Reference proteome</keyword>
<dbReference type="AlphaFoldDB" id="A0A9P8I8A9"/>
<gene>
    <name evidence="1" type="ORF">FGG08_001469</name>
</gene>
<dbReference type="Proteomes" id="UP000698800">
    <property type="component" value="Unassembled WGS sequence"/>
</dbReference>
<accession>A0A9P8I8A9</accession>